<dbReference type="EMBL" id="UZAE01015251">
    <property type="protein sequence ID" value="VDO15519.1"/>
    <property type="molecule type" value="Genomic_DNA"/>
</dbReference>
<dbReference type="Proteomes" id="UP000278807">
    <property type="component" value="Unassembled WGS sequence"/>
</dbReference>
<evidence type="ECO:0000313" key="3">
    <source>
        <dbReference type="WBParaSite" id="HNAJ_0001333301-mRNA-1"/>
    </source>
</evidence>
<dbReference type="OrthoDB" id="6301696at2759"/>
<evidence type="ECO:0000313" key="2">
    <source>
        <dbReference type="Proteomes" id="UP000278807"/>
    </source>
</evidence>
<evidence type="ECO:0000313" key="1">
    <source>
        <dbReference type="EMBL" id="VDO15519.1"/>
    </source>
</evidence>
<dbReference type="AlphaFoldDB" id="A0A0R3TZN4"/>
<keyword evidence="2" id="KW-1185">Reference proteome</keyword>
<protein>
    <submittedName>
        <fullName evidence="3">SUI1 domain-containing protein</fullName>
    </submittedName>
</protein>
<sequence>MYAQKPSNIATSITKTTATNTKAAGAFAAQGDSANTGGRGDVKAAKKVVRFNDVVEVFHFEKPSNPKCLMLIQAKYADMIGDVDDRRICRAARLTGCTARLNTSIARRNKHGDLCFVVTVEGRRDSDVRRFKNLIRDRFPDIFFPSA</sequence>
<reference evidence="3" key="1">
    <citation type="submission" date="2017-02" db="UniProtKB">
        <authorList>
            <consortium name="WormBaseParasite"/>
        </authorList>
    </citation>
    <scope>IDENTIFICATION</scope>
</reference>
<reference evidence="1 2" key="2">
    <citation type="submission" date="2018-11" db="EMBL/GenBank/DDBJ databases">
        <authorList>
            <consortium name="Pathogen Informatics"/>
        </authorList>
    </citation>
    <scope>NUCLEOTIDE SEQUENCE [LARGE SCALE GENOMIC DNA]</scope>
</reference>
<proteinExistence type="predicted"/>
<dbReference type="WBParaSite" id="HNAJ_0001333301-mRNA-1">
    <property type="protein sequence ID" value="HNAJ_0001333301-mRNA-1"/>
    <property type="gene ID" value="HNAJ_0001333301"/>
</dbReference>
<name>A0A0R3TZN4_RODNA</name>
<organism evidence="3">
    <name type="scientific">Rodentolepis nana</name>
    <name type="common">Dwarf tapeworm</name>
    <name type="synonym">Hymenolepis nana</name>
    <dbReference type="NCBI Taxonomy" id="102285"/>
    <lineage>
        <taxon>Eukaryota</taxon>
        <taxon>Metazoa</taxon>
        <taxon>Spiralia</taxon>
        <taxon>Lophotrochozoa</taxon>
        <taxon>Platyhelminthes</taxon>
        <taxon>Cestoda</taxon>
        <taxon>Eucestoda</taxon>
        <taxon>Cyclophyllidea</taxon>
        <taxon>Hymenolepididae</taxon>
        <taxon>Rodentolepis</taxon>
    </lineage>
</organism>
<gene>
    <name evidence="1" type="ORF">HNAJ_LOCUS13307</name>
</gene>
<accession>A0A0R3TZN4</accession>